<reference evidence="1 2" key="1">
    <citation type="submission" date="2022-03" db="EMBL/GenBank/DDBJ databases">
        <authorList>
            <person name="Macdonald S."/>
            <person name="Ahmed S."/>
            <person name="Newling K."/>
        </authorList>
    </citation>
    <scope>NUCLEOTIDE SEQUENCE [LARGE SCALE GENOMIC DNA]</scope>
</reference>
<organism evidence="1 2">
    <name type="scientific">Eruca vesicaria subsp. sativa</name>
    <name type="common">Garden rocket</name>
    <name type="synonym">Eruca sativa</name>
    <dbReference type="NCBI Taxonomy" id="29727"/>
    <lineage>
        <taxon>Eukaryota</taxon>
        <taxon>Viridiplantae</taxon>
        <taxon>Streptophyta</taxon>
        <taxon>Embryophyta</taxon>
        <taxon>Tracheophyta</taxon>
        <taxon>Spermatophyta</taxon>
        <taxon>Magnoliopsida</taxon>
        <taxon>eudicotyledons</taxon>
        <taxon>Gunneridae</taxon>
        <taxon>Pentapetalae</taxon>
        <taxon>rosids</taxon>
        <taxon>malvids</taxon>
        <taxon>Brassicales</taxon>
        <taxon>Brassicaceae</taxon>
        <taxon>Brassiceae</taxon>
        <taxon>Eruca</taxon>
    </lineage>
</organism>
<keyword evidence="2" id="KW-1185">Reference proteome</keyword>
<evidence type="ECO:0000313" key="2">
    <source>
        <dbReference type="Proteomes" id="UP001642260"/>
    </source>
</evidence>
<evidence type="ECO:0000313" key="1">
    <source>
        <dbReference type="EMBL" id="CAH8282498.1"/>
    </source>
</evidence>
<dbReference type="AlphaFoldDB" id="A0ABC8IUJ0"/>
<name>A0ABC8IUJ0_ERUVS</name>
<protein>
    <submittedName>
        <fullName evidence="1">Uncharacterized protein</fullName>
    </submittedName>
</protein>
<comment type="caution">
    <text evidence="1">The sequence shown here is derived from an EMBL/GenBank/DDBJ whole genome shotgun (WGS) entry which is preliminary data.</text>
</comment>
<gene>
    <name evidence="1" type="ORF">ERUC_LOCUS432</name>
</gene>
<sequence length="66" mass="7542">MQPPRQNVSKEGGEVNIYQGVTRSATRRKRNSLPHLSLKKSTCCGDDIVWSRTFFQCKRSSRKGTK</sequence>
<dbReference type="Proteomes" id="UP001642260">
    <property type="component" value="Unassembled WGS sequence"/>
</dbReference>
<proteinExistence type="predicted"/>
<dbReference type="EMBL" id="CAKOAT010000002">
    <property type="protein sequence ID" value="CAH8282498.1"/>
    <property type="molecule type" value="Genomic_DNA"/>
</dbReference>
<accession>A0ABC8IUJ0</accession>